<feature type="signal peptide" evidence="1">
    <location>
        <begin position="1"/>
        <end position="23"/>
    </location>
</feature>
<dbReference type="InterPro" id="IPR031734">
    <property type="entry name" value="MBF2"/>
</dbReference>
<dbReference type="AlphaFoldDB" id="A0A1I8PZ07"/>
<name>A0A1I8PZ07_STOCA</name>
<keyword evidence="3" id="KW-1185">Reference proteome</keyword>
<proteinExistence type="predicted"/>
<dbReference type="PANTHER" id="PTHR37685">
    <property type="entry name" value="GEO11136P1-RELATED"/>
    <property type="match status" value="1"/>
</dbReference>
<evidence type="ECO:0000256" key="1">
    <source>
        <dbReference type="SAM" id="SignalP"/>
    </source>
</evidence>
<dbReference type="Proteomes" id="UP000095300">
    <property type="component" value="Unassembled WGS sequence"/>
</dbReference>
<dbReference type="EnsemblMetazoa" id="SCAU012357-RA">
    <property type="protein sequence ID" value="SCAU012357-PA"/>
    <property type="gene ID" value="SCAU012357"/>
</dbReference>
<feature type="chain" id="PRO_5009327497" evidence="1">
    <location>
        <begin position="24"/>
        <end position="149"/>
    </location>
</feature>
<evidence type="ECO:0000313" key="2">
    <source>
        <dbReference type="EnsemblMetazoa" id="SCAU012357-PA"/>
    </source>
</evidence>
<dbReference type="OrthoDB" id="6818903at2759"/>
<keyword evidence="1" id="KW-0732">Signal</keyword>
<dbReference type="Pfam" id="PF15868">
    <property type="entry name" value="MBF2"/>
    <property type="match status" value="1"/>
</dbReference>
<dbReference type="VEuPathDB" id="VectorBase:SCAU012357"/>
<dbReference type="PANTHER" id="PTHR37685:SF1">
    <property type="entry name" value="GEO11136P1-RELATED"/>
    <property type="match status" value="1"/>
</dbReference>
<organism evidence="2 3">
    <name type="scientific">Stomoxys calcitrans</name>
    <name type="common">Stable fly</name>
    <name type="synonym">Conops calcitrans</name>
    <dbReference type="NCBI Taxonomy" id="35570"/>
    <lineage>
        <taxon>Eukaryota</taxon>
        <taxon>Metazoa</taxon>
        <taxon>Ecdysozoa</taxon>
        <taxon>Arthropoda</taxon>
        <taxon>Hexapoda</taxon>
        <taxon>Insecta</taxon>
        <taxon>Pterygota</taxon>
        <taxon>Neoptera</taxon>
        <taxon>Endopterygota</taxon>
        <taxon>Diptera</taxon>
        <taxon>Brachycera</taxon>
        <taxon>Muscomorpha</taxon>
        <taxon>Muscoidea</taxon>
        <taxon>Muscidae</taxon>
        <taxon>Stomoxys</taxon>
    </lineage>
</organism>
<sequence length="149" mass="16579">MSPIMRNFLILAICANLGAMIAAADVVLGTIDPEDMVVYSQNITMRKIPGRVQEALVNYNPWFAKPVISGVVAENRRKDKTLNEEPTLEIVKGGIGEKSIKLKVKSQEGKGMRVLVKVFGKYSEGTTKNIKTLQKKLENSKVLDKIKKY</sequence>
<accession>A0A1I8PZ07</accession>
<gene>
    <name evidence="2" type="primary">106089090</name>
</gene>
<reference evidence="2" key="1">
    <citation type="submission" date="2020-05" db="UniProtKB">
        <authorList>
            <consortium name="EnsemblMetazoa"/>
        </authorList>
    </citation>
    <scope>IDENTIFICATION</scope>
    <source>
        <strain evidence="2">USDA</strain>
    </source>
</reference>
<evidence type="ECO:0000313" key="3">
    <source>
        <dbReference type="Proteomes" id="UP000095300"/>
    </source>
</evidence>
<protein>
    <submittedName>
        <fullName evidence="2">Uncharacterized protein</fullName>
    </submittedName>
</protein>
<dbReference type="KEGG" id="scac:106089090"/>